<dbReference type="InterPro" id="IPR039420">
    <property type="entry name" value="WalR-like"/>
</dbReference>
<dbReference type="GO" id="GO:0032993">
    <property type="term" value="C:protein-DNA complex"/>
    <property type="evidence" value="ECO:0007669"/>
    <property type="project" value="TreeGrafter"/>
</dbReference>
<dbReference type="SMART" id="SM00421">
    <property type="entry name" value="HTH_LUXR"/>
    <property type="match status" value="1"/>
</dbReference>
<dbReference type="EMBL" id="JACHIA010000044">
    <property type="protein sequence ID" value="MBB6074100.1"/>
    <property type="molecule type" value="Genomic_DNA"/>
</dbReference>
<evidence type="ECO:0000313" key="9">
    <source>
        <dbReference type="EMBL" id="MBB6074100.1"/>
    </source>
</evidence>
<evidence type="ECO:0000256" key="2">
    <source>
        <dbReference type="ARBA" id="ARBA00023012"/>
    </source>
</evidence>
<keyword evidence="10" id="KW-1185">Reference proteome</keyword>
<dbReference type="Gene3D" id="6.10.250.690">
    <property type="match status" value="1"/>
</dbReference>
<proteinExistence type="predicted"/>
<dbReference type="PANTHER" id="PTHR48111:SF1">
    <property type="entry name" value="TWO-COMPONENT RESPONSE REGULATOR ORR33"/>
    <property type="match status" value="1"/>
</dbReference>
<keyword evidence="1 6" id="KW-0597">Phosphoprotein</keyword>
<dbReference type="SUPFAM" id="SSF46894">
    <property type="entry name" value="C-terminal effector domain of the bipartite response regulators"/>
    <property type="match status" value="1"/>
</dbReference>
<dbReference type="GO" id="GO:0006355">
    <property type="term" value="P:regulation of DNA-templated transcription"/>
    <property type="evidence" value="ECO:0007669"/>
    <property type="project" value="InterPro"/>
</dbReference>
<sequence>MHRILLVEDSPDLAEGLQRNLEMDGYEVSLAMKGAHALALATSDHPDLIVLDLGLPDRDGYTVLQDLRERGSTCPVLILSARSLEADKLQGFRLGADDYVTKPFSVMELLARISALLRRANKPAPVAAVAGDAPRAAALDDDALRETFGLTARQISVTRLLGEGYSNAEIAKQLSVSYFTARNHVEQVLGKLGVSTRAAVGAVLYGQG</sequence>
<dbReference type="Gene3D" id="3.40.50.2300">
    <property type="match status" value="1"/>
</dbReference>
<dbReference type="PROSITE" id="PS50110">
    <property type="entry name" value="RESPONSE_REGULATORY"/>
    <property type="match status" value="1"/>
</dbReference>
<dbReference type="GO" id="GO:0005829">
    <property type="term" value="C:cytosol"/>
    <property type="evidence" value="ECO:0007669"/>
    <property type="project" value="TreeGrafter"/>
</dbReference>
<evidence type="ECO:0000256" key="6">
    <source>
        <dbReference type="PROSITE-ProRule" id="PRU00169"/>
    </source>
</evidence>
<feature type="modified residue" description="4-aspartylphosphate" evidence="6">
    <location>
        <position position="52"/>
    </location>
</feature>
<evidence type="ECO:0000256" key="5">
    <source>
        <dbReference type="ARBA" id="ARBA00023163"/>
    </source>
</evidence>
<dbReference type="InterPro" id="IPR016032">
    <property type="entry name" value="Sig_transdc_resp-reg_C-effctor"/>
</dbReference>
<dbReference type="PRINTS" id="PR00038">
    <property type="entry name" value="HTHLUXR"/>
</dbReference>
<dbReference type="InterPro" id="IPR011006">
    <property type="entry name" value="CheY-like_superfamily"/>
</dbReference>
<dbReference type="PANTHER" id="PTHR48111">
    <property type="entry name" value="REGULATOR OF RPOS"/>
    <property type="match status" value="1"/>
</dbReference>
<name>A0A841H7J1_9BACT</name>
<feature type="domain" description="HTH luxR-type" evidence="7">
    <location>
        <begin position="143"/>
        <end position="208"/>
    </location>
</feature>
<dbReference type="Proteomes" id="UP000582837">
    <property type="component" value="Unassembled WGS sequence"/>
</dbReference>
<evidence type="ECO:0000313" key="10">
    <source>
        <dbReference type="Proteomes" id="UP000582837"/>
    </source>
</evidence>
<evidence type="ECO:0000259" key="8">
    <source>
        <dbReference type="PROSITE" id="PS50110"/>
    </source>
</evidence>
<evidence type="ECO:0000256" key="4">
    <source>
        <dbReference type="ARBA" id="ARBA00023125"/>
    </source>
</evidence>
<dbReference type="InterPro" id="IPR036388">
    <property type="entry name" value="WH-like_DNA-bd_sf"/>
</dbReference>
<dbReference type="InterPro" id="IPR001789">
    <property type="entry name" value="Sig_transdc_resp-reg_receiver"/>
</dbReference>
<accession>A0A841H7J1</accession>
<dbReference type="Gene3D" id="1.10.10.10">
    <property type="entry name" value="Winged helix-like DNA-binding domain superfamily/Winged helix DNA-binding domain"/>
    <property type="match status" value="1"/>
</dbReference>
<keyword evidence="4 9" id="KW-0238">DNA-binding</keyword>
<protein>
    <submittedName>
        <fullName evidence="9">DNA-binding response OmpR family regulator</fullName>
    </submittedName>
</protein>
<feature type="domain" description="Response regulatory" evidence="8">
    <location>
        <begin position="3"/>
        <end position="117"/>
    </location>
</feature>
<evidence type="ECO:0000256" key="3">
    <source>
        <dbReference type="ARBA" id="ARBA00023015"/>
    </source>
</evidence>
<dbReference type="Pfam" id="PF00196">
    <property type="entry name" value="GerE"/>
    <property type="match status" value="1"/>
</dbReference>
<dbReference type="AlphaFoldDB" id="A0A841H7J1"/>
<dbReference type="CDD" id="cd17574">
    <property type="entry name" value="REC_OmpR"/>
    <property type="match status" value="1"/>
</dbReference>
<evidence type="ECO:0000256" key="1">
    <source>
        <dbReference type="ARBA" id="ARBA00022553"/>
    </source>
</evidence>
<comment type="caution">
    <text evidence="9">The sequence shown here is derived from an EMBL/GenBank/DDBJ whole genome shotgun (WGS) entry which is preliminary data.</text>
</comment>
<dbReference type="GO" id="GO:0000976">
    <property type="term" value="F:transcription cis-regulatory region binding"/>
    <property type="evidence" value="ECO:0007669"/>
    <property type="project" value="TreeGrafter"/>
</dbReference>
<keyword evidence="2" id="KW-0902">Two-component regulatory system</keyword>
<dbReference type="GO" id="GO:0000156">
    <property type="term" value="F:phosphorelay response regulator activity"/>
    <property type="evidence" value="ECO:0007669"/>
    <property type="project" value="TreeGrafter"/>
</dbReference>
<dbReference type="SUPFAM" id="SSF52172">
    <property type="entry name" value="CheY-like"/>
    <property type="match status" value="1"/>
</dbReference>
<keyword evidence="3" id="KW-0805">Transcription regulation</keyword>
<dbReference type="InterPro" id="IPR000792">
    <property type="entry name" value="Tscrpt_reg_LuxR_C"/>
</dbReference>
<organism evidence="9 10">
    <name type="scientific">Longimicrobium terrae</name>
    <dbReference type="NCBI Taxonomy" id="1639882"/>
    <lineage>
        <taxon>Bacteria</taxon>
        <taxon>Pseudomonadati</taxon>
        <taxon>Gemmatimonadota</taxon>
        <taxon>Longimicrobiia</taxon>
        <taxon>Longimicrobiales</taxon>
        <taxon>Longimicrobiaceae</taxon>
        <taxon>Longimicrobium</taxon>
    </lineage>
</organism>
<evidence type="ECO:0000259" key="7">
    <source>
        <dbReference type="PROSITE" id="PS50043"/>
    </source>
</evidence>
<gene>
    <name evidence="9" type="ORF">HNQ61_005781</name>
</gene>
<dbReference type="RefSeq" id="WP_170038411.1">
    <property type="nucleotide sequence ID" value="NZ_JABDTL010000002.1"/>
</dbReference>
<dbReference type="PROSITE" id="PS50043">
    <property type="entry name" value="HTH_LUXR_2"/>
    <property type="match status" value="1"/>
</dbReference>
<keyword evidence="5" id="KW-0804">Transcription</keyword>
<reference evidence="9 10" key="1">
    <citation type="submission" date="2020-08" db="EMBL/GenBank/DDBJ databases">
        <title>Genomic Encyclopedia of Type Strains, Phase IV (KMG-IV): sequencing the most valuable type-strain genomes for metagenomic binning, comparative biology and taxonomic classification.</title>
        <authorList>
            <person name="Goeker M."/>
        </authorList>
    </citation>
    <scope>NUCLEOTIDE SEQUENCE [LARGE SCALE GENOMIC DNA]</scope>
    <source>
        <strain evidence="9 10">DSM 29007</strain>
    </source>
</reference>
<dbReference type="Pfam" id="PF00072">
    <property type="entry name" value="Response_reg"/>
    <property type="match status" value="1"/>
</dbReference>
<dbReference type="CDD" id="cd06170">
    <property type="entry name" value="LuxR_C_like"/>
    <property type="match status" value="1"/>
</dbReference>
<dbReference type="SMART" id="SM00448">
    <property type="entry name" value="REC"/>
    <property type="match status" value="1"/>
</dbReference>